<evidence type="ECO:0000313" key="1">
    <source>
        <dbReference type="EMBL" id="CAG8673431.1"/>
    </source>
</evidence>
<sequence length="101" mass="11934">DAFSDAAKDSKRGVYDKLRAKYICFYNDLSITKSWSEKSERMKSKPYPKMPKLHNSGFKYRPVERCEFIWKKEKEALNLTAEVEDLEHQVLENLEASQKKL</sequence>
<protein>
    <submittedName>
        <fullName evidence="1">4432_t:CDS:1</fullName>
    </submittedName>
</protein>
<evidence type="ECO:0000313" key="2">
    <source>
        <dbReference type="Proteomes" id="UP000789920"/>
    </source>
</evidence>
<name>A0ACA9NXX6_9GLOM</name>
<dbReference type="EMBL" id="CAJVQC010016113">
    <property type="protein sequence ID" value="CAG8673431.1"/>
    <property type="molecule type" value="Genomic_DNA"/>
</dbReference>
<keyword evidence="2" id="KW-1185">Reference proteome</keyword>
<comment type="caution">
    <text evidence="1">The sequence shown here is derived from an EMBL/GenBank/DDBJ whole genome shotgun (WGS) entry which is preliminary data.</text>
</comment>
<dbReference type="Proteomes" id="UP000789920">
    <property type="component" value="Unassembled WGS sequence"/>
</dbReference>
<feature type="non-terminal residue" evidence="1">
    <location>
        <position position="1"/>
    </location>
</feature>
<organism evidence="1 2">
    <name type="scientific">Racocetra persica</name>
    <dbReference type="NCBI Taxonomy" id="160502"/>
    <lineage>
        <taxon>Eukaryota</taxon>
        <taxon>Fungi</taxon>
        <taxon>Fungi incertae sedis</taxon>
        <taxon>Mucoromycota</taxon>
        <taxon>Glomeromycotina</taxon>
        <taxon>Glomeromycetes</taxon>
        <taxon>Diversisporales</taxon>
        <taxon>Gigasporaceae</taxon>
        <taxon>Racocetra</taxon>
    </lineage>
</organism>
<reference evidence="1" key="1">
    <citation type="submission" date="2021-06" db="EMBL/GenBank/DDBJ databases">
        <authorList>
            <person name="Kallberg Y."/>
            <person name="Tangrot J."/>
            <person name="Rosling A."/>
        </authorList>
    </citation>
    <scope>NUCLEOTIDE SEQUENCE</scope>
    <source>
        <strain evidence="1">MA461A</strain>
    </source>
</reference>
<accession>A0ACA9NXX6</accession>
<proteinExistence type="predicted"/>
<gene>
    <name evidence="1" type="ORF">RPERSI_LOCUS8778</name>
</gene>